<evidence type="ECO:0000313" key="6">
    <source>
        <dbReference type="Proteomes" id="UP000193307"/>
    </source>
</evidence>
<evidence type="ECO:0000313" key="5">
    <source>
        <dbReference type="EMBL" id="SLN11897.1"/>
    </source>
</evidence>
<feature type="transmembrane region" description="Helical" evidence="3">
    <location>
        <begin position="20"/>
        <end position="40"/>
    </location>
</feature>
<sequence>MAVLRRSSQRMSGSIWPGFVDAMTALLLVLMFVLTIFMVVQSMLRDTISGQETELNALTSEVETLARALGLEQQRSFGLEEQLGTIRATLSEAREVASAQLALISSLQSENTAQEAQIASFEAQVASLLSERDNALAQSDVLTADLAELEAANQKIITEQEALQLALAKARDEIDEATENARLAAARREALDALVAQMQTEIADKDDALVKMSARADNVQAALSASEADRLEAESALTVSEKERLLSAATLSEAEKNRILDQAALQALRDKFQASQDELTALTLALEEERKSAENTLTLLAAAQAAQKSLDLDVQTQMSEAQKQAALLAMAEAALATESQKSADSARKVALLNQQVSALRSQLASLQAILDDRTDRDAQANVQIDALTSRLNSALAQVAAEERRRADLEEAERKRLETEAKQLENYRSEFFGRLRDILGDRDGVRIVGDRFVFSSEVLFAPGSATLAPNGQAQIARVAGILSDVSKDIPPEIDWVIRVDGHTDTVPLSGTGEYKDNWELSQARALSVVRYMTDALGFPGGRLAAAGFGEFHPIAQGNSPDAFAQNRRIELKLTEK</sequence>
<evidence type="ECO:0000256" key="3">
    <source>
        <dbReference type="SAM" id="Phobius"/>
    </source>
</evidence>
<dbReference type="SUPFAM" id="SSF103088">
    <property type="entry name" value="OmpA-like"/>
    <property type="match status" value="1"/>
</dbReference>
<dbReference type="PANTHER" id="PTHR30329:SF21">
    <property type="entry name" value="LIPOPROTEIN YIAD-RELATED"/>
    <property type="match status" value="1"/>
</dbReference>
<dbReference type="InterPro" id="IPR050330">
    <property type="entry name" value="Bact_OuterMem_StrucFunc"/>
</dbReference>
<keyword evidence="1 3" id="KW-0472">Membrane</keyword>
<dbReference type="Gene3D" id="3.30.1330.60">
    <property type="entry name" value="OmpA-like domain"/>
    <property type="match status" value="1"/>
</dbReference>
<protein>
    <submittedName>
        <fullName evidence="5">Putative lipoprotein YiaD</fullName>
    </submittedName>
</protein>
<evidence type="ECO:0000256" key="2">
    <source>
        <dbReference type="SAM" id="Coils"/>
    </source>
</evidence>
<dbReference type="PROSITE" id="PS51123">
    <property type="entry name" value="OMPA_2"/>
    <property type="match status" value="1"/>
</dbReference>
<keyword evidence="3" id="KW-0812">Transmembrane</keyword>
<keyword evidence="3" id="KW-1133">Transmembrane helix</keyword>
<reference evidence="5 6" key="1">
    <citation type="submission" date="2017-03" db="EMBL/GenBank/DDBJ databases">
        <authorList>
            <person name="Afonso C.L."/>
            <person name="Miller P.J."/>
            <person name="Scott M.A."/>
            <person name="Spackman E."/>
            <person name="Goraichik I."/>
            <person name="Dimitrov K.M."/>
            <person name="Suarez D.L."/>
            <person name="Swayne D.E."/>
        </authorList>
    </citation>
    <scope>NUCLEOTIDE SEQUENCE [LARGE SCALE GENOMIC DNA]</scope>
    <source>
        <strain evidence="5 6">CECT 7971</strain>
    </source>
</reference>
<keyword evidence="5" id="KW-0449">Lipoprotein</keyword>
<dbReference type="OrthoDB" id="9815217at2"/>
<organism evidence="5 6">
    <name type="scientific">Pacificibacter marinus</name>
    <dbReference type="NCBI Taxonomy" id="658057"/>
    <lineage>
        <taxon>Bacteria</taxon>
        <taxon>Pseudomonadati</taxon>
        <taxon>Pseudomonadota</taxon>
        <taxon>Alphaproteobacteria</taxon>
        <taxon>Rhodobacterales</taxon>
        <taxon>Roseobacteraceae</taxon>
        <taxon>Pacificibacter</taxon>
    </lineage>
</organism>
<keyword evidence="6" id="KW-1185">Reference proteome</keyword>
<evidence type="ECO:0000259" key="4">
    <source>
        <dbReference type="PROSITE" id="PS51123"/>
    </source>
</evidence>
<feature type="coiled-coil region" evidence="2">
    <location>
        <begin position="104"/>
        <end position="187"/>
    </location>
</feature>
<evidence type="ECO:0000256" key="1">
    <source>
        <dbReference type="PROSITE-ProRule" id="PRU00473"/>
    </source>
</evidence>
<accession>A0A1Y5R9H5</accession>
<dbReference type="CDD" id="cd07185">
    <property type="entry name" value="OmpA_C-like"/>
    <property type="match status" value="1"/>
</dbReference>
<dbReference type="STRING" id="658057.SAMN04488032_101552"/>
<keyword evidence="2" id="KW-0175">Coiled coil</keyword>
<dbReference type="EMBL" id="FWFW01000001">
    <property type="protein sequence ID" value="SLN11897.1"/>
    <property type="molecule type" value="Genomic_DNA"/>
</dbReference>
<gene>
    <name evidence="5" type="primary">yiaD_1</name>
    <name evidence="5" type="ORF">PAM7971_00095</name>
</gene>
<dbReference type="Proteomes" id="UP000193307">
    <property type="component" value="Unassembled WGS sequence"/>
</dbReference>
<feature type="coiled-coil region" evidence="2">
    <location>
        <begin position="349"/>
        <end position="429"/>
    </location>
</feature>
<dbReference type="InterPro" id="IPR006665">
    <property type="entry name" value="OmpA-like"/>
</dbReference>
<dbReference type="Pfam" id="PF00691">
    <property type="entry name" value="OmpA"/>
    <property type="match status" value="1"/>
</dbReference>
<dbReference type="NCBIfam" id="NF006542">
    <property type="entry name" value="PRK09039.1-1"/>
    <property type="match status" value="2"/>
</dbReference>
<proteinExistence type="predicted"/>
<name>A0A1Y5R9H5_9RHOB</name>
<dbReference type="GO" id="GO:0016020">
    <property type="term" value="C:membrane"/>
    <property type="evidence" value="ECO:0007669"/>
    <property type="project" value="UniProtKB-UniRule"/>
</dbReference>
<dbReference type="AlphaFoldDB" id="A0A1Y5R9H5"/>
<feature type="domain" description="OmpA-like" evidence="4">
    <location>
        <begin position="447"/>
        <end position="575"/>
    </location>
</feature>
<dbReference type="PANTHER" id="PTHR30329">
    <property type="entry name" value="STATOR ELEMENT OF FLAGELLAR MOTOR COMPLEX"/>
    <property type="match status" value="1"/>
</dbReference>
<dbReference type="InterPro" id="IPR036737">
    <property type="entry name" value="OmpA-like_sf"/>
</dbReference>
<dbReference type="RefSeq" id="WP_085847033.1">
    <property type="nucleotide sequence ID" value="NZ_FNZV01000001.1"/>
</dbReference>